<comment type="caution">
    <text evidence="1">The sequence shown here is derived from an EMBL/GenBank/DDBJ whole genome shotgun (WGS) entry which is preliminary data.</text>
</comment>
<gene>
    <name evidence="1" type="ORF">HMPREF9136_1563</name>
</gene>
<dbReference type="EMBL" id="AFPW01000022">
    <property type="protein sequence ID" value="EGQ14420.1"/>
    <property type="molecule type" value="Genomic_DNA"/>
</dbReference>
<dbReference type="GO" id="GO:0030340">
    <property type="term" value="F:hyaluronate lyase activity"/>
    <property type="evidence" value="ECO:0007669"/>
    <property type="project" value="UniProtKB-EC"/>
</dbReference>
<proteinExistence type="predicted"/>
<accession>F9D3Y5</accession>
<name>F9D3Y5_PREDD</name>
<dbReference type="EC" id="4.2.2.1" evidence="1"/>
<reference evidence="1 2" key="1">
    <citation type="submission" date="2011-04" db="EMBL/GenBank/DDBJ databases">
        <authorList>
            <person name="Muzny D."/>
            <person name="Qin X."/>
            <person name="Deng J."/>
            <person name="Jiang H."/>
            <person name="Liu Y."/>
            <person name="Qu J."/>
            <person name="Song X.-Z."/>
            <person name="Zhang L."/>
            <person name="Thornton R."/>
            <person name="Coyle M."/>
            <person name="Francisco L."/>
            <person name="Jackson L."/>
            <person name="Javaid M."/>
            <person name="Korchina V."/>
            <person name="Kovar C."/>
            <person name="Mata R."/>
            <person name="Mathew T."/>
            <person name="Ngo R."/>
            <person name="Nguyen L."/>
            <person name="Nguyen N."/>
            <person name="Okwuonu G."/>
            <person name="Ongeri F."/>
            <person name="Pham C."/>
            <person name="Simmons D."/>
            <person name="Wilczek-Boney K."/>
            <person name="Hale W."/>
            <person name="Jakkamsetti A."/>
            <person name="Pham P."/>
            <person name="Ruth R."/>
            <person name="San Lucas F."/>
            <person name="Warren J."/>
            <person name="Zhang J."/>
            <person name="Zhao Z."/>
            <person name="Zhou C."/>
            <person name="Zhu D."/>
            <person name="Lee S."/>
            <person name="Bess C."/>
            <person name="Blankenburg K."/>
            <person name="Forbes L."/>
            <person name="Fu Q."/>
            <person name="Gubbala S."/>
            <person name="Hirani K."/>
            <person name="Jayaseelan J.C."/>
            <person name="Lara F."/>
            <person name="Munidasa M."/>
            <person name="Palculict T."/>
            <person name="Patil S."/>
            <person name="Pu L.-L."/>
            <person name="Saada N."/>
            <person name="Tang L."/>
            <person name="Weissenberger G."/>
            <person name="Zhu Y."/>
            <person name="Hemphill L."/>
            <person name="Shang Y."/>
            <person name="Youmans B."/>
            <person name="Ayvaz T."/>
            <person name="Ross M."/>
            <person name="Santibanez J."/>
            <person name="Aqrawi P."/>
            <person name="Gross S."/>
            <person name="Joshi V."/>
            <person name="Fowler G."/>
            <person name="Nazareth L."/>
            <person name="Reid J."/>
            <person name="Worley K."/>
            <person name="Petrosino J."/>
            <person name="Highlander S."/>
            <person name="Gibbs R."/>
        </authorList>
    </citation>
    <scope>NUCLEOTIDE SEQUENCE [LARGE SCALE GENOMIC DNA]</scope>
    <source>
        <strain evidence="1 2">DSM 3688</strain>
    </source>
</reference>
<organism evidence="1 2">
    <name type="scientific">Prevotella dentalis (strain ATCC 49559 / DSM 3688 / JCM 13448 / NCTC 12043 / ES 2772)</name>
    <name type="common">Mitsuokella dentalis</name>
    <dbReference type="NCBI Taxonomy" id="908937"/>
    <lineage>
        <taxon>Bacteria</taxon>
        <taxon>Pseudomonadati</taxon>
        <taxon>Bacteroidota</taxon>
        <taxon>Bacteroidia</taxon>
        <taxon>Bacteroidales</taxon>
        <taxon>Prevotellaceae</taxon>
        <taxon>Prevotella</taxon>
    </lineage>
</organism>
<dbReference type="AlphaFoldDB" id="F9D3Y5"/>
<sequence>MYYYSVYVNTFKELFLHRKPPHRRKASAKVDIEPETTKQSSKKIQMKNEFFALTDKWRTLKTGTHYYI</sequence>
<protein>
    <submittedName>
        <fullName evidence="1">Hyaluronate lyase</fullName>
        <ecNumber evidence="1">4.2.2.1</ecNumber>
    </submittedName>
</protein>
<evidence type="ECO:0000313" key="1">
    <source>
        <dbReference type="EMBL" id="EGQ14420.1"/>
    </source>
</evidence>
<dbReference type="Proteomes" id="UP000007820">
    <property type="component" value="Unassembled WGS sequence"/>
</dbReference>
<keyword evidence="1" id="KW-0456">Lyase</keyword>
<evidence type="ECO:0000313" key="2">
    <source>
        <dbReference type="Proteomes" id="UP000007820"/>
    </source>
</evidence>